<comment type="caution">
    <text evidence="1">The sequence shown here is derived from an EMBL/GenBank/DDBJ whole genome shotgun (WGS) entry which is preliminary data.</text>
</comment>
<reference evidence="1" key="1">
    <citation type="submission" date="2021-03" db="EMBL/GenBank/DDBJ databases">
        <authorList>
            <person name="Tagirdzhanova G."/>
        </authorList>
    </citation>
    <scope>NUCLEOTIDE SEQUENCE</scope>
</reference>
<evidence type="ECO:0000313" key="1">
    <source>
        <dbReference type="EMBL" id="CAF9922367.1"/>
    </source>
</evidence>
<accession>A0A8H3FGK4</accession>
<dbReference type="OrthoDB" id="10377557at2759"/>
<sequence>MSTLQLYIVDLNAYPTQSDVYMAQAQAFTVDGELQCNAKNGILSIENPASDTCKKNQEIKDAIAELLYTSPEEKRLRLNGLINACFQMDEMVGCPTH</sequence>
<dbReference type="EMBL" id="CAJPDR010000155">
    <property type="protein sequence ID" value="CAF9922367.1"/>
    <property type="molecule type" value="Genomic_DNA"/>
</dbReference>
<dbReference type="Proteomes" id="UP000664203">
    <property type="component" value="Unassembled WGS sequence"/>
</dbReference>
<organism evidence="1 2">
    <name type="scientific">Alectoria fallacina</name>
    <dbReference type="NCBI Taxonomy" id="1903189"/>
    <lineage>
        <taxon>Eukaryota</taxon>
        <taxon>Fungi</taxon>
        <taxon>Dikarya</taxon>
        <taxon>Ascomycota</taxon>
        <taxon>Pezizomycotina</taxon>
        <taxon>Lecanoromycetes</taxon>
        <taxon>OSLEUM clade</taxon>
        <taxon>Lecanoromycetidae</taxon>
        <taxon>Lecanorales</taxon>
        <taxon>Lecanorineae</taxon>
        <taxon>Parmeliaceae</taxon>
        <taxon>Alectoria</taxon>
    </lineage>
</organism>
<keyword evidence="2" id="KW-1185">Reference proteome</keyword>
<protein>
    <submittedName>
        <fullName evidence="1">Uncharacterized protein</fullName>
    </submittedName>
</protein>
<dbReference type="AlphaFoldDB" id="A0A8H3FGK4"/>
<evidence type="ECO:0000313" key="2">
    <source>
        <dbReference type="Proteomes" id="UP000664203"/>
    </source>
</evidence>
<proteinExistence type="predicted"/>
<gene>
    <name evidence="1" type="ORF">ALECFALPRED_002068</name>
</gene>
<name>A0A8H3FGK4_9LECA</name>